<dbReference type="OrthoDB" id="148313at2157"/>
<dbReference type="Proteomes" id="UP000027153">
    <property type="component" value="Unassembled WGS sequence"/>
</dbReference>
<gene>
    <name evidence="1" type="ORF">ANME2D_02826</name>
</gene>
<dbReference type="Pfam" id="PF10049">
    <property type="entry name" value="DUF2283"/>
    <property type="match status" value="1"/>
</dbReference>
<dbReference type="EMBL" id="JMIY01000007">
    <property type="protein sequence ID" value="KCZ70801.1"/>
    <property type="molecule type" value="Genomic_DNA"/>
</dbReference>
<name>A0A062UUU9_9EURY</name>
<evidence type="ECO:0000313" key="2">
    <source>
        <dbReference type="Proteomes" id="UP000027153"/>
    </source>
</evidence>
<organism evidence="1 2">
    <name type="scientific">Candidatus Methanoperedens nitratireducens</name>
    <dbReference type="NCBI Taxonomy" id="1392998"/>
    <lineage>
        <taxon>Archaea</taxon>
        <taxon>Methanobacteriati</taxon>
        <taxon>Methanobacteriota</taxon>
        <taxon>Stenosarchaea group</taxon>
        <taxon>Methanomicrobia</taxon>
        <taxon>Methanosarcinales</taxon>
        <taxon>ANME-2 cluster</taxon>
        <taxon>Candidatus Methanoperedentaceae</taxon>
        <taxon>Candidatus Methanoperedens</taxon>
    </lineage>
</organism>
<evidence type="ECO:0000313" key="1">
    <source>
        <dbReference type="EMBL" id="KCZ70801.1"/>
    </source>
</evidence>
<dbReference type="InterPro" id="IPR019270">
    <property type="entry name" value="DUF2283"/>
</dbReference>
<dbReference type="AlphaFoldDB" id="A0A062UUU9"/>
<reference evidence="1 2" key="1">
    <citation type="journal article" date="2013" name="Nature">
        <title>Anaerobic oxidation of methane coupled to nitrate reduction in a novel archaeal lineage.</title>
        <authorList>
            <person name="Haroon M.F."/>
            <person name="Hu S."/>
            <person name="Shi Y."/>
            <person name="Imelfort M."/>
            <person name="Keller J."/>
            <person name="Hugenholtz P."/>
            <person name="Yuan Z."/>
            <person name="Tyson G.W."/>
        </authorList>
    </citation>
    <scope>NUCLEOTIDE SEQUENCE [LARGE SCALE GENOMIC DNA]</scope>
    <source>
        <strain evidence="1 2">ANME-2d</strain>
    </source>
</reference>
<protein>
    <submittedName>
        <fullName evidence="1">Uncharacterized conserved small protein</fullName>
    </submittedName>
</protein>
<dbReference type="PANTHER" id="PTHR37029">
    <property type="entry name" value="SSR1768 PROTEIN"/>
    <property type="match status" value="1"/>
</dbReference>
<keyword evidence="2" id="KW-1185">Reference proteome</keyword>
<accession>A0A062UUU9</accession>
<proteinExistence type="predicted"/>
<dbReference type="PANTHER" id="PTHR37029:SF1">
    <property type="entry name" value="SSR1768 PROTEIN"/>
    <property type="match status" value="1"/>
</dbReference>
<sequence length="69" mass="7674">MKITYDPESDAMNIQFQKGKYEISKEIAEGIIIDYTKDGKVLSIEILDASKRMPIASIKDVTVGLPIEA</sequence>
<comment type="caution">
    <text evidence="1">The sequence shown here is derived from an EMBL/GenBank/DDBJ whole genome shotgun (WGS) entry which is preliminary data.</text>
</comment>
<dbReference type="RefSeq" id="WP_048092703.1">
    <property type="nucleotide sequence ID" value="NZ_JMIY01000007.1"/>
</dbReference>